<protein>
    <submittedName>
        <fullName evidence="1">Uncharacterized protein</fullName>
    </submittedName>
</protein>
<sequence>MRDASQRACHDQDHSSRQYRAAAAAFWLSRWSDAAVCWEGKCRRREKAALHCCGRKLSARKKYQFCCCSPAPVLPAYPPCYLSWCSCLSPSLPRALISMANVPIEWLSSLA</sequence>
<organism evidence="1 2">
    <name type="scientific">Portunus trituberculatus</name>
    <name type="common">Swimming crab</name>
    <name type="synonym">Neptunus trituberculatus</name>
    <dbReference type="NCBI Taxonomy" id="210409"/>
    <lineage>
        <taxon>Eukaryota</taxon>
        <taxon>Metazoa</taxon>
        <taxon>Ecdysozoa</taxon>
        <taxon>Arthropoda</taxon>
        <taxon>Crustacea</taxon>
        <taxon>Multicrustacea</taxon>
        <taxon>Malacostraca</taxon>
        <taxon>Eumalacostraca</taxon>
        <taxon>Eucarida</taxon>
        <taxon>Decapoda</taxon>
        <taxon>Pleocyemata</taxon>
        <taxon>Brachyura</taxon>
        <taxon>Eubrachyura</taxon>
        <taxon>Portunoidea</taxon>
        <taxon>Portunidae</taxon>
        <taxon>Portuninae</taxon>
        <taxon>Portunus</taxon>
    </lineage>
</organism>
<accession>A0A5B7HQ82</accession>
<gene>
    <name evidence="1" type="ORF">E2C01_069505</name>
</gene>
<dbReference type="Proteomes" id="UP000324222">
    <property type="component" value="Unassembled WGS sequence"/>
</dbReference>
<comment type="caution">
    <text evidence="1">The sequence shown here is derived from an EMBL/GenBank/DDBJ whole genome shotgun (WGS) entry which is preliminary data.</text>
</comment>
<evidence type="ECO:0000313" key="1">
    <source>
        <dbReference type="EMBL" id="MPC75121.1"/>
    </source>
</evidence>
<keyword evidence="2" id="KW-1185">Reference proteome</keyword>
<proteinExistence type="predicted"/>
<dbReference type="AlphaFoldDB" id="A0A5B7HQ82"/>
<reference evidence="1 2" key="1">
    <citation type="submission" date="2019-05" db="EMBL/GenBank/DDBJ databases">
        <title>Another draft genome of Portunus trituberculatus and its Hox gene families provides insights of decapod evolution.</title>
        <authorList>
            <person name="Jeong J.-H."/>
            <person name="Song I."/>
            <person name="Kim S."/>
            <person name="Choi T."/>
            <person name="Kim D."/>
            <person name="Ryu S."/>
            <person name="Kim W."/>
        </authorList>
    </citation>
    <scope>NUCLEOTIDE SEQUENCE [LARGE SCALE GENOMIC DNA]</scope>
    <source>
        <tissue evidence="1">Muscle</tissue>
    </source>
</reference>
<name>A0A5B7HQ82_PORTR</name>
<evidence type="ECO:0000313" key="2">
    <source>
        <dbReference type="Proteomes" id="UP000324222"/>
    </source>
</evidence>
<dbReference type="EMBL" id="VSRR010040410">
    <property type="protein sequence ID" value="MPC75121.1"/>
    <property type="molecule type" value="Genomic_DNA"/>
</dbReference>